<evidence type="ECO:0000313" key="2">
    <source>
        <dbReference type="Proteomes" id="UP000446768"/>
    </source>
</evidence>
<dbReference type="EMBL" id="WKJJ01000007">
    <property type="protein sequence ID" value="MRV72546.1"/>
    <property type="molecule type" value="Genomic_DNA"/>
</dbReference>
<comment type="caution">
    <text evidence="1">The sequence shown here is derived from an EMBL/GenBank/DDBJ whole genome shotgun (WGS) entry which is preliminary data.</text>
</comment>
<accession>A0A7X2IM44</accession>
<organism evidence="1 2">
    <name type="scientific">Pseudoduganella rivuli</name>
    <dbReference type="NCBI Taxonomy" id="2666085"/>
    <lineage>
        <taxon>Bacteria</taxon>
        <taxon>Pseudomonadati</taxon>
        <taxon>Pseudomonadota</taxon>
        <taxon>Betaproteobacteria</taxon>
        <taxon>Burkholderiales</taxon>
        <taxon>Oxalobacteraceae</taxon>
        <taxon>Telluria group</taxon>
        <taxon>Pseudoduganella</taxon>
    </lineage>
</organism>
<protein>
    <submittedName>
        <fullName evidence="1">Uncharacterized protein</fullName>
    </submittedName>
</protein>
<dbReference type="RefSeq" id="WP_154374234.1">
    <property type="nucleotide sequence ID" value="NZ_WKJJ01000007.1"/>
</dbReference>
<reference evidence="1 2" key="1">
    <citation type="submission" date="2019-11" db="EMBL/GenBank/DDBJ databases">
        <title>Novel species isolated from a subtropical stream in China.</title>
        <authorList>
            <person name="Lu H."/>
        </authorList>
    </citation>
    <scope>NUCLEOTIDE SEQUENCE [LARGE SCALE GENOMIC DNA]</scope>
    <source>
        <strain evidence="1 2">FT92W</strain>
    </source>
</reference>
<dbReference type="Proteomes" id="UP000446768">
    <property type="component" value="Unassembled WGS sequence"/>
</dbReference>
<dbReference type="AlphaFoldDB" id="A0A7X2IM44"/>
<keyword evidence="2" id="KW-1185">Reference proteome</keyword>
<sequence>MLEYGVFPAPGQIDKKVVSMMYGQQPLGHLVVADFPTHGHAVRAAIVYAVIGRLTNRMPQTAVN</sequence>
<proteinExistence type="predicted"/>
<name>A0A7X2IM44_9BURK</name>
<gene>
    <name evidence="1" type="ORF">GJ700_12585</name>
</gene>
<evidence type="ECO:0000313" key="1">
    <source>
        <dbReference type="EMBL" id="MRV72546.1"/>
    </source>
</evidence>